<dbReference type="InterPro" id="IPR046341">
    <property type="entry name" value="SET_dom_sf"/>
</dbReference>
<proteinExistence type="predicted"/>
<comment type="caution">
    <text evidence="1">The sequence shown here is derived from an EMBL/GenBank/DDBJ whole genome shotgun (WGS) entry which is preliminary data.</text>
</comment>
<dbReference type="EMBL" id="JAACFV010000020">
    <property type="protein sequence ID" value="KAF7511423.1"/>
    <property type="molecule type" value="Genomic_DNA"/>
</dbReference>
<organism evidence="1 2">
    <name type="scientific">Endocarpon pusillum</name>
    <dbReference type="NCBI Taxonomy" id="364733"/>
    <lineage>
        <taxon>Eukaryota</taxon>
        <taxon>Fungi</taxon>
        <taxon>Dikarya</taxon>
        <taxon>Ascomycota</taxon>
        <taxon>Pezizomycotina</taxon>
        <taxon>Eurotiomycetes</taxon>
        <taxon>Chaetothyriomycetidae</taxon>
        <taxon>Verrucariales</taxon>
        <taxon>Verrucariaceae</taxon>
        <taxon>Endocarpon</taxon>
    </lineage>
</organism>
<dbReference type="Proteomes" id="UP000606974">
    <property type="component" value="Unassembled WGS sequence"/>
</dbReference>
<dbReference type="Gene3D" id="2.170.270.10">
    <property type="entry name" value="SET domain"/>
    <property type="match status" value="1"/>
</dbReference>
<dbReference type="SUPFAM" id="SSF82199">
    <property type="entry name" value="SET domain"/>
    <property type="match status" value="1"/>
</dbReference>
<evidence type="ECO:0000313" key="1">
    <source>
        <dbReference type="EMBL" id="KAF7511423.1"/>
    </source>
</evidence>
<protein>
    <submittedName>
        <fullName evidence="1">Uncharacterized protein</fullName>
    </submittedName>
</protein>
<accession>A0A8H7E7U4</accession>
<gene>
    <name evidence="1" type="ORF">GJ744_004612</name>
</gene>
<reference evidence="1" key="1">
    <citation type="submission" date="2020-02" db="EMBL/GenBank/DDBJ databases">
        <authorList>
            <person name="Palmer J.M."/>
        </authorList>
    </citation>
    <scope>NUCLEOTIDE SEQUENCE</scope>
    <source>
        <strain evidence="1">EPUS1.4</strain>
        <tissue evidence="1">Thallus</tissue>
    </source>
</reference>
<sequence>MNVYEHRSTPALEVRQSSIPSAGECLFAAGDINLESFMGEYTGQVVCHGSDIETQEVAWA</sequence>
<keyword evidence="2" id="KW-1185">Reference proteome</keyword>
<evidence type="ECO:0000313" key="2">
    <source>
        <dbReference type="Proteomes" id="UP000606974"/>
    </source>
</evidence>
<name>A0A8H7E7U4_9EURO</name>
<dbReference type="AlphaFoldDB" id="A0A8H7E7U4"/>